<keyword evidence="3" id="KW-1133">Transmembrane helix</keyword>
<evidence type="ECO:0000256" key="1">
    <source>
        <dbReference type="SAM" id="Coils"/>
    </source>
</evidence>
<proteinExistence type="predicted"/>
<feature type="compositionally biased region" description="Polar residues" evidence="2">
    <location>
        <begin position="380"/>
        <end position="403"/>
    </location>
</feature>
<sequence>MGYTHEIVVFTHFFYGDFALPTTKFFRGILEFYGINIYHLNPNSIVHIANFVHLFEAFLGIRPHFALIRRIFFLKPQPNKNKPCIVGGSSFQLRGTLCQKYFTLPFKTSNKGWHASWFYIQNLDPALPEYSCCPHKYQDIWNSLPMGEESAQALELLDRLLKLKEQGLQGEQITQHFIKCRLALIKEWSRTAFEYDGKNDPNREDPDSIEYKIMKERMYKVFSYGIVLSFSHLLLVVPYNAFNPPPAENALMKSDPPTAQRRSPWRQQSQATGGPKIQLDARGSTAGPTGQTGSRKRKMILSDDDDSDHESAGKQPKRAAPAKKKKTSSAQCRRSKGLSETAGEEKTGSTDATEADTSKEKPPTGSQSATGEADADNEPPTGNQSASAETSTNQEPLTGNQPGEGTEDPQQPHWDEDKDIPETEEHASSPPLNQNIDAGPEASTFDKVEGPAWPPPKIITGPMIGDEEEILRIKSTEDSQAPILVKWWDDEMQPQGIVINKKKEYEEVALLTKTLNQATRLVNRIHHRNEAKTATLERLVPHLDTLEETRAKLHATKEEARRTEHTLRDQIAELQDANFEFSVSSKVQAAKISELERRIKVLENDKAALSKERDLAVKEFEDHKGKTKAQFNFLINKVEVAEKARDEVANTTTPIIQAMYLSSSGTSSLDVVEIFNKLRTAPDVYFKNIKEARNMGASMALAMTKSLYPKIDVDAIDGFAARTSEEDALYLINDA</sequence>
<dbReference type="Pfam" id="PF04195">
    <property type="entry name" value="Transposase_28"/>
    <property type="match status" value="1"/>
</dbReference>
<feature type="compositionally biased region" description="Basic and acidic residues" evidence="2">
    <location>
        <begin position="413"/>
        <end position="427"/>
    </location>
</feature>
<dbReference type="InterPro" id="IPR007321">
    <property type="entry name" value="Transposase_28"/>
</dbReference>
<reference evidence="6" key="2">
    <citation type="journal article" date="2008" name="Nucleic Acids Res.">
        <title>The rice annotation project database (RAP-DB): 2008 update.</title>
        <authorList>
            <consortium name="The rice annotation project (RAP)"/>
        </authorList>
    </citation>
    <scope>GENOME REANNOTATION</scope>
    <source>
        <strain evidence="6">cv. Nipponbare</strain>
    </source>
</reference>
<accession>Q7XNX3</accession>
<feature type="transmembrane region" description="Helical" evidence="3">
    <location>
        <begin position="221"/>
        <end position="242"/>
    </location>
</feature>
<gene>
    <name evidence="5" type="primary">OSJNBb0026I12.7</name>
</gene>
<evidence type="ECO:0000259" key="4">
    <source>
        <dbReference type="Pfam" id="PF04195"/>
    </source>
</evidence>
<organism evidence="5 6">
    <name type="scientific">Oryza sativa subsp. japonica</name>
    <name type="common">Rice</name>
    <dbReference type="NCBI Taxonomy" id="39947"/>
    <lineage>
        <taxon>Eukaryota</taxon>
        <taxon>Viridiplantae</taxon>
        <taxon>Streptophyta</taxon>
        <taxon>Embryophyta</taxon>
        <taxon>Tracheophyta</taxon>
        <taxon>Spermatophyta</taxon>
        <taxon>Magnoliopsida</taxon>
        <taxon>Liliopsida</taxon>
        <taxon>Poales</taxon>
        <taxon>Poaceae</taxon>
        <taxon>BOP clade</taxon>
        <taxon>Oryzoideae</taxon>
        <taxon>Oryzeae</taxon>
        <taxon>Oryzinae</taxon>
        <taxon>Oryza</taxon>
        <taxon>Oryza sativa</taxon>
    </lineage>
</organism>
<feature type="coiled-coil region" evidence="1">
    <location>
        <begin position="543"/>
        <end position="619"/>
    </location>
</feature>
<keyword evidence="3" id="KW-0472">Membrane</keyword>
<feature type="domain" description="Transposase (putative) gypsy type" evidence="4">
    <location>
        <begin position="8"/>
        <end position="75"/>
    </location>
</feature>
<evidence type="ECO:0000313" key="5">
    <source>
        <dbReference type="EMBL" id="CAE03899.2"/>
    </source>
</evidence>
<dbReference type="PANTHER" id="PTHR33026">
    <property type="entry name" value="OS06G0360600 PROTEIN"/>
    <property type="match status" value="1"/>
</dbReference>
<reference evidence="6" key="1">
    <citation type="journal article" date="2005" name="Nature">
        <title>The map-based sequence of the rice genome.</title>
        <authorList>
            <consortium name="International rice genome sequencing project (IRGSP)"/>
            <person name="Matsumoto T."/>
            <person name="Wu J."/>
            <person name="Kanamori H."/>
            <person name="Katayose Y."/>
            <person name="Fujisawa M."/>
            <person name="Namiki N."/>
            <person name="Mizuno H."/>
            <person name="Yamamoto K."/>
            <person name="Antonio B.A."/>
            <person name="Baba T."/>
            <person name="Sakata K."/>
            <person name="Nagamura Y."/>
            <person name="Aoki H."/>
            <person name="Arikawa K."/>
            <person name="Arita K."/>
            <person name="Bito T."/>
            <person name="Chiden Y."/>
            <person name="Fujitsuka N."/>
            <person name="Fukunaka R."/>
            <person name="Hamada M."/>
            <person name="Harada C."/>
            <person name="Hayashi A."/>
            <person name="Hijishita S."/>
            <person name="Honda M."/>
            <person name="Hosokawa S."/>
            <person name="Ichikawa Y."/>
            <person name="Idonuma A."/>
            <person name="Iijima M."/>
            <person name="Ikeda M."/>
            <person name="Ikeno M."/>
            <person name="Ito K."/>
            <person name="Ito S."/>
            <person name="Ito T."/>
            <person name="Ito Y."/>
            <person name="Ito Y."/>
            <person name="Iwabuchi A."/>
            <person name="Kamiya K."/>
            <person name="Karasawa W."/>
            <person name="Kurita K."/>
            <person name="Katagiri S."/>
            <person name="Kikuta A."/>
            <person name="Kobayashi H."/>
            <person name="Kobayashi N."/>
            <person name="Machita K."/>
            <person name="Maehara T."/>
            <person name="Masukawa M."/>
            <person name="Mizubayashi T."/>
            <person name="Mukai Y."/>
            <person name="Nagasaki H."/>
            <person name="Nagata Y."/>
            <person name="Naito S."/>
            <person name="Nakashima M."/>
            <person name="Nakama Y."/>
            <person name="Nakamichi Y."/>
            <person name="Nakamura M."/>
            <person name="Meguro A."/>
            <person name="Negishi M."/>
            <person name="Ohta I."/>
            <person name="Ohta T."/>
            <person name="Okamoto M."/>
            <person name="Ono N."/>
            <person name="Saji S."/>
            <person name="Sakaguchi M."/>
            <person name="Sakai K."/>
            <person name="Shibata M."/>
            <person name="Shimokawa T."/>
            <person name="Song J."/>
            <person name="Takazaki Y."/>
            <person name="Terasawa K."/>
            <person name="Tsugane M."/>
            <person name="Tsuji K."/>
            <person name="Ueda S."/>
            <person name="Waki K."/>
            <person name="Yamagata H."/>
            <person name="Yamamoto M."/>
            <person name="Yamamoto S."/>
            <person name="Yamane H."/>
            <person name="Yoshiki S."/>
            <person name="Yoshihara R."/>
            <person name="Yukawa K."/>
            <person name="Zhong H."/>
            <person name="Yano M."/>
            <person name="Yuan Q."/>
            <person name="Ouyang S."/>
            <person name="Liu J."/>
            <person name="Jones K.M."/>
            <person name="Gansberger K."/>
            <person name="Moffat K."/>
            <person name="Hill J."/>
            <person name="Bera J."/>
            <person name="Fadrosh D."/>
            <person name="Jin S."/>
            <person name="Johri S."/>
            <person name="Kim M."/>
            <person name="Overton L."/>
            <person name="Reardon M."/>
            <person name="Tsitrin T."/>
            <person name="Vuong H."/>
            <person name="Weaver B."/>
            <person name="Ciecko A."/>
            <person name="Tallon L."/>
            <person name="Jackson J."/>
            <person name="Pai G."/>
            <person name="Aken S.V."/>
            <person name="Utterback T."/>
            <person name="Reidmuller S."/>
            <person name="Feldblyum T."/>
            <person name="Hsiao J."/>
            <person name="Zismann V."/>
            <person name="Iobst S."/>
            <person name="de Vazeille A.R."/>
            <person name="Buell C.R."/>
            <person name="Ying K."/>
            <person name="Li Y."/>
            <person name="Lu T."/>
            <person name="Huang Y."/>
            <person name="Zhao Q."/>
            <person name="Feng Q."/>
            <person name="Zhang L."/>
            <person name="Zhu J."/>
            <person name="Weng Q."/>
            <person name="Mu J."/>
            <person name="Lu Y."/>
            <person name="Fan D."/>
            <person name="Liu Y."/>
            <person name="Guan J."/>
            <person name="Zhang Y."/>
            <person name="Yu S."/>
            <person name="Liu X."/>
            <person name="Zhang Y."/>
            <person name="Hong G."/>
            <person name="Han B."/>
            <person name="Choisne N."/>
            <person name="Demange N."/>
            <person name="Orjeda G."/>
            <person name="Samain S."/>
            <person name="Cattolico L."/>
            <person name="Pelletier E."/>
            <person name="Couloux A."/>
            <person name="Segurens B."/>
            <person name="Wincker P."/>
            <person name="D'Hont A."/>
            <person name="Scarpelli C."/>
            <person name="Weissenbach J."/>
            <person name="Salanoubat M."/>
            <person name="Quetier F."/>
            <person name="Yu Y."/>
            <person name="Kim H.R."/>
            <person name="Rambo T."/>
            <person name="Currie J."/>
            <person name="Collura K."/>
            <person name="Luo M."/>
            <person name="Yang T."/>
            <person name="Ammiraju J.S.S."/>
            <person name="Engler F."/>
            <person name="Soderlund C."/>
            <person name="Wing R.A."/>
            <person name="Palmer L.E."/>
            <person name="de la Bastide M."/>
            <person name="Spiegel L."/>
            <person name="Nascimento L."/>
            <person name="Zutavern T."/>
            <person name="O'Shaughnessy A."/>
            <person name="Dike S."/>
            <person name="Dedhia N."/>
            <person name="Preston R."/>
            <person name="Balija V."/>
            <person name="McCombie W.R."/>
            <person name="Chow T."/>
            <person name="Chen H."/>
            <person name="Chung M."/>
            <person name="Chen C."/>
            <person name="Shaw J."/>
            <person name="Wu H."/>
            <person name="Hsiao K."/>
            <person name="Chao Y."/>
            <person name="Chu M."/>
            <person name="Cheng C."/>
            <person name="Hour A."/>
            <person name="Lee P."/>
            <person name="Lin S."/>
            <person name="Lin Y."/>
            <person name="Liou J."/>
            <person name="Liu S."/>
            <person name="Hsing Y."/>
            <person name="Raghuvanshi S."/>
            <person name="Mohanty A."/>
            <person name="Bharti A.K."/>
            <person name="Gaur A."/>
            <person name="Gupta V."/>
            <person name="Kumar D."/>
            <person name="Ravi V."/>
            <person name="Vij S."/>
            <person name="Kapur A."/>
            <person name="Khurana P."/>
            <person name="Khurana P."/>
            <person name="Khurana J.P."/>
            <person name="Tyagi A.K."/>
            <person name="Gaikwad K."/>
            <person name="Singh A."/>
            <person name="Dalal V."/>
            <person name="Srivastava S."/>
            <person name="Dixit A."/>
            <person name="Pal A.K."/>
            <person name="Ghazi I.A."/>
            <person name="Yadav M."/>
            <person name="Pandit A."/>
            <person name="Bhargava A."/>
            <person name="Sureshbabu K."/>
            <person name="Batra K."/>
            <person name="Sharma T.R."/>
            <person name="Mohapatra T."/>
            <person name="Singh N.K."/>
            <person name="Messing J."/>
            <person name="Nelson A.B."/>
            <person name="Fuks G."/>
            <person name="Kavchok S."/>
            <person name="Keizer G."/>
            <person name="Linton E."/>
            <person name="Llaca V."/>
            <person name="Song R."/>
            <person name="Tanyolac B."/>
            <person name="Young S."/>
            <person name="Ho-Il K."/>
            <person name="Hahn J.H."/>
            <person name="Sangsakoo G."/>
            <person name="Vanavichit A."/>
            <person name="de Mattos Luiz.A.T."/>
            <person name="Zimmer P.D."/>
            <person name="Malone G."/>
            <person name="Dellagostin O."/>
            <person name="de Oliveira A.C."/>
            <person name="Bevan M."/>
            <person name="Bancroft I."/>
            <person name="Minx P."/>
            <person name="Cordum H."/>
            <person name="Wilson R."/>
            <person name="Cheng Z."/>
            <person name="Jin W."/>
            <person name="Jiang J."/>
            <person name="Leong S.A."/>
            <person name="Iwama H."/>
            <person name="Gojobori T."/>
            <person name="Itoh T."/>
            <person name="Niimura Y."/>
            <person name="Fujii Y."/>
            <person name="Habara T."/>
            <person name="Sakai H."/>
            <person name="Sato Y."/>
            <person name="Wilson G."/>
            <person name="Kumar K."/>
            <person name="McCouch S."/>
            <person name="Juretic N."/>
            <person name="Hoen D."/>
            <person name="Wright S."/>
            <person name="Bruskiewich R."/>
            <person name="Bureau T."/>
            <person name="Miyao A."/>
            <person name="Hirochika H."/>
            <person name="Nishikawa T."/>
            <person name="Kadowaki K."/>
            <person name="Sugiura M."/>
            <person name="Burr B."/>
            <person name="Sasaki T."/>
        </authorList>
    </citation>
    <scope>NUCLEOTIDE SEQUENCE [LARGE SCALE GENOMIC DNA]</scope>
    <source>
        <strain evidence="6">cv. Nipponbare</strain>
    </source>
</reference>
<evidence type="ECO:0000256" key="3">
    <source>
        <dbReference type="SAM" id="Phobius"/>
    </source>
</evidence>
<dbReference type="AlphaFoldDB" id="Q7XNX3"/>
<feature type="compositionally biased region" description="Basic residues" evidence="2">
    <location>
        <begin position="315"/>
        <end position="327"/>
    </location>
</feature>
<protein>
    <submittedName>
        <fullName evidence="5">OSJNBb0026I12.7 protein</fullName>
    </submittedName>
</protein>
<dbReference type="PANTHER" id="PTHR33026:SF7">
    <property type="entry name" value="OS03G0100275 PROTEIN"/>
    <property type="match status" value="1"/>
</dbReference>
<name>Q7XNX3_ORYSJ</name>
<dbReference type="EMBL" id="AL663002">
    <property type="protein sequence ID" value="CAE03899.2"/>
    <property type="molecule type" value="Genomic_DNA"/>
</dbReference>
<evidence type="ECO:0000256" key="2">
    <source>
        <dbReference type="SAM" id="MobiDB-lite"/>
    </source>
</evidence>
<dbReference type="Proteomes" id="UP000000763">
    <property type="component" value="Chromosome 4"/>
</dbReference>
<keyword evidence="1" id="KW-0175">Coiled coil</keyword>
<feature type="region of interest" description="Disordered" evidence="2">
    <location>
        <begin position="248"/>
        <end position="462"/>
    </location>
</feature>
<keyword evidence="3" id="KW-0812">Transmembrane</keyword>
<evidence type="ECO:0000313" key="6">
    <source>
        <dbReference type="Proteomes" id="UP000000763"/>
    </source>
</evidence>